<reference evidence="2" key="1">
    <citation type="submission" date="2022-11" db="EMBL/GenBank/DDBJ databases">
        <authorList>
            <person name="Petersen C."/>
        </authorList>
    </citation>
    <scope>NUCLEOTIDE SEQUENCE</scope>
    <source>
        <strain evidence="2">IBT 19713</strain>
    </source>
</reference>
<evidence type="ECO:0000313" key="2">
    <source>
        <dbReference type="EMBL" id="KAJ5217427.1"/>
    </source>
</evidence>
<comment type="caution">
    <text evidence="2">The sequence shown here is derived from an EMBL/GenBank/DDBJ whole genome shotgun (WGS) entry which is preliminary data.</text>
</comment>
<dbReference type="AlphaFoldDB" id="A0A9W9TC84"/>
<gene>
    <name evidence="2" type="ORF">N7468_010435</name>
</gene>
<feature type="region of interest" description="Disordered" evidence="1">
    <location>
        <begin position="1"/>
        <end position="93"/>
    </location>
</feature>
<dbReference type="EMBL" id="JAPQKS010000008">
    <property type="protein sequence ID" value="KAJ5217427.1"/>
    <property type="molecule type" value="Genomic_DNA"/>
</dbReference>
<reference evidence="2" key="2">
    <citation type="journal article" date="2023" name="IMA Fungus">
        <title>Comparative genomic study of the Penicillium genus elucidates a diverse pangenome and 15 lateral gene transfer events.</title>
        <authorList>
            <person name="Petersen C."/>
            <person name="Sorensen T."/>
            <person name="Nielsen M.R."/>
            <person name="Sondergaard T.E."/>
            <person name="Sorensen J.L."/>
            <person name="Fitzpatrick D.A."/>
            <person name="Frisvad J.C."/>
            <person name="Nielsen K.L."/>
        </authorList>
    </citation>
    <scope>NUCLEOTIDE SEQUENCE</scope>
    <source>
        <strain evidence="2">IBT 19713</strain>
    </source>
</reference>
<dbReference type="Proteomes" id="UP001150941">
    <property type="component" value="Unassembled WGS sequence"/>
</dbReference>
<feature type="compositionally biased region" description="Low complexity" evidence="1">
    <location>
        <begin position="73"/>
        <end position="84"/>
    </location>
</feature>
<feature type="compositionally biased region" description="Low complexity" evidence="1">
    <location>
        <begin position="1"/>
        <end position="57"/>
    </location>
</feature>
<dbReference type="RefSeq" id="XP_058326298.1">
    <property type="nucleotide sequence ID" value="XM_058479730.1"/>
</dbReference>
<evidence type="ECO:0000313" key="3">
    <source>
        <dbReference type="Proteomes" id="UP001150941"/>
    </source>
</evidence>
<dbReference type="GeneID" id="83207034"/>
<protein>
    <submittedName>
        <fullName evidence="2">Uncharacterized protein</fullName>
    </submittedName>
</protein>
<keyword evidence="3" id="KW-1185">Reference proteome</keyword>
<name>A0A9W9TC84_9EURO</name>
<organism evidence="2 3">
    <name type="scientific">Penicillium chermesinum</name>
    <dbReference type="NCBI Taxonomy" id="63820"/>
    <lineage>
        <taxon>Eukaryota</taxon>
        <taxon>Fungi</taxon>
        <taxon>Dikarya</taxon>
        <taxon>Ascomycota</taxon>
        <taxon>Pezizomycotina</taxon>
        <taxon>Eurotiomycetes</taxon>
        <taxon>Eurotiomycetidae</taxon>
        <taxon>Eurotiales</taxon>
        <taxon>Aspergillaceae</taxon>
        <taxon>Penicillium</taxon>
    </lineage>
</organism>
<proteinExistence type="predicted"/>
<sequence length="158" mass="17224">MLSTLALLTAGSAQNQGPPAGYYPPQQNQQTTTTTYYNSPAPNQQGYPPQQAPGGVAPERKAERSTGRPARHNTSNNSNNLTSSPISKPLGTMLPVPALPSPAQRTIMELPIRVIQPALWEALLRWHTQRILWAQAQLTGIFVASSVWAIITERSPQF</sequence>
<evidence type="ECO:0000256" key="1">
    <source>
        <dbReference type="SAM" id="MobiDB-lite"/>
    </source>
</evidence>
<accession>A0A9W9TC84</accession>